<evidence type="ECO:0000313" key="3">
    <source>
        <dbReference type="Proteomes" id="UP000306340"/>
    </source>
</evidence>
<dbReference type="AlphaFoldDB" id="A0A4U0YZX1"/>
<reference evidence="2 3" key="1">
    <citation type="submission" date="2019-04" db="EMBL/GenBank/DDBJ databases">
        <title>Crypto-aerobic microbial life in anoxic (sulfidic) marine sediments.</title>
        <authorList>
            <person name="Bhattacharya S."/>
            <person name="Roy C."/>
            <person name="Mondal N."/>
            <person name="Sarkar J."/>
            <person name="Mandal S."/>
            <person name="Rameez M.J."/>
            <person name="Ghosh W."/>
        </authorList>
    </citation>
    <scope>NUCLEOTIDE SEQUENCE [LARGE SCALE GENOMIC DNA]</scope>
    <source>
        <strain evidence="2 3">SBBC</strain>
    </source>
</reference>
<dbReference type="PANTHER" id="PTHR35273:SF2">
    <property type="entry name" value="ALPHA-GALACTOSIDASE"/>
    <property type="match status" value="1"/>
</dbReference>
<evidence type="ECO:0000313" key="2">
    <source>
        <dbReference type="EMBL" id="TKA97465.1"/>
    </source>
</evidence>
<sequence length="284" mass="30042">MIADAMAHFPLPTLTPSGSRENAMRTVTVILAFLLQPLLAHGQPLPAGALADYQLGGGYPPPAGVTVVVRDSTDQPAPGSFNICYVNGFQTQPGVDWPADLLVPAPAGAPLADPGWPDEFLLDISTTENRAANLALIMPAISACADKGFDAIEFDNLDSYTRAEGRLSLEDALSFASLLVGAARDLGLASGQKNTPELGSRGRDEVGFGFAVVEECHRWRECSAYTDIYGAGQVLGIEYTDDLRGSFTDACADPDRPESLILRDRKLAPAGAAGHVFRACAPLR</sequence>
<dbReference type="Pfam" id="PF03537">
    <property type="entry name" value="Glyco_hydro_114"/>
    <property type="match status" value="1"/>
</dbReference>
<dbReference type="InterPro" id="IPR017853">
    <property type="entry name" value="GH"/>
</dbReference>
<gene>
    <name evidence="2" type="ORF">FAZ78_05890</name>
</gene>
<evidence type="ECO:0000259" key="1">
    <source>
        <dbReference type="Pfam" id="PF03537"/>
    </source>
</evidence>
<dbReference type="PANTHER" id="PTHR35273">
    <property type="entry name" value="ALPHA-1,4 POLYGALACTOSAMINIDASE, PUTATIVE (AFU_ORTHOLOGUE AFUA_3G07890)-RELATED"/>
    <property type="match status" value="1"/>
</dbReference>
<feature type="domain" description="Glycoside-hydrolase family GH114 TIM-barrel" evidence="1">
    <location>
        <begin position="52"/>
        <end position="267"/>
    </location>
</feature>
<dbReference type="Gene3D" id="3.20.20.70">
    <property type="entry name" value="Aldolase class I"/>
    <property type="match status" value="1"/>
</dbReference>
<dbReference type="Proteomes" id="UP000306340">
    <property type="component" value="Unassembled WGS sequence"/>
</dbReference>
<dbReference type="EMBL" id="SWAU01000036">
    <property type="protein sequence ID" value="TKA97465.1"/>
    <property type="molecule type" value="Genomic_DNA"/>
</dbReference>
<dbReference type="InterPro" id="IPR013785">
    <property type="entry name" value="Aldolase_TIM"/>
</dbReference>
<organism evidence="2 3">
    <name type="scientific">Cereibacter changlensis</name>
    <dbReference type="NCBI Taxonomy" id="402884"/>
    <lineage>
        <taxon>Bacteria</taxon>
        <taxon>Pseudomonadati</taxon>
        <taxon>Pseudomonadota</taxon>
        <taxon>Alphaproteobacteria</taxon>
        <taxon>Rhodobacterales</taxon>
        <taxon>Paracoccaceae</taxon>
        <taxon>Cereibacter</taxon>
    </lineage>
</organism>
<comment type="caution">
    <text evidence="2">The sequence shown here is derived from an EMBL/GenBank/DDBJ whole genome shotgun (WGS) entry which is preliminary data.</text>
</comment>
<accession>A0A4U0YZX1</accession>
<proteinExistence type="predicted"/>
<name>A0A4U0YZX1_9RHOB</name>
<protein>
    <recommendedName>
        <fullName evidence="1">Glycoside-hydrolase family GH114 TIM-barrel domain-containing protein</fullName>
    </recommendedName>
</protein>
<dbReference type="InterPro" id="IPR004352">
    <property type="entry name" value="GH114_TIM-barrel"/>
</dbReference>
<dbReference type="SUPFAM" id="SSF51445">
    <property type="entry name" value="(Trans)glycosidases"/>
    <property type="match status" value="1"/>
</dbReference>